<accession>A0A7S1JD91</accession>
<dbReference type="EMBL" id="HBGA01140002">
    <property type="protein sequence ID" value="CAD9040272.1"/>
    <property type="molecule type" value="Transcribed_RNA"/>
</dbReference>
<dbReference type="AlphaFoldDB" id="A0A7S1JD91"/>
<reference evidence="1" key="1">
    <citation type="submission" date="2021-01" db="EMBL/GenBank/DDBJ databases">
        <authorList>
            <person name="Corre E."/>
            <person name="Pelletier E."/>
            <person name="Niang G."/>
            <person name="Scheremetjew M."/>
            <person name="Finn R."/>
            <person name="Kale V."/>
            <person name="Holt S."/>
            <person name="Cochrane G."/>
            <person name="Meng A."/>
            <person name="Brown T."/>
            <person name="Cohen L."/>
        </authorList>
    </citation>
    <scope>NUCLEOTIDE SEQUENCE</scope>
    <source>
        <strain evidence="1">NIES-381</strain>
    </source>
</reference>
<protein>
    <submittedName>
        <fullName evidence="1">Uncharacterized protein</fullName>
    </submittedName>
</protein>
<evidence type="ECO:0000313" key="1">
    <source>
        <dbReference type="EMBL" id="CAD9040272.1"/>
    </source>
</evidence>
<proteinExistence type="predicted"/>
<sequence>MEAKNSVLRLHVRVPAGPIDLQSQILEEDGGRRDAPFYPLVPSATLGTTHSAPHTPFPSPSRIFPISAIAQNVGLTPHPCSRRATPCPLPWPCSYRCVTPIQSPSPGLSSQLALWARQ</sequence>
<name>A0A7S1JD91_9EUGL</name>
<gene>
    <name evidence="1" type="ORF">EGYM00392_LOCUS51439</name>
</gene>
<organism evidence="1">
    <name type="scientific">Eutreptiella gymnastica</name>
    <dbReference type="NCBI Taxonomy" id="73025"/>
    <lineage>
        <taxon>Eukaryota</taxon>
        <taxon>Discoba</taxon>
        <taxon>Euglenozoa</taxon>
        <taxon>Euglenida</taxon>
        <taxon>Spirocuta</taxon>
        <taxon>Euglenophyceae</taxon>
        <taxon>Eutreptiales</taxon>
        <taxon>Eutreptiaceae</taxon>
        <taxon>Eutreptiella</taxon>
    </lineage>
</organism>